<dbReference type="GO" id="GO:0008270">
    <property type="term" value="F:zinc ion binding"/>
    <property type="evidence" value="ECO:0007669"/>
    <property type="project" value="UniProtKB-UniRule"/>
</dbReference>
<dbReference type="InterPro" id="IPR003618">
    <property type="entry name" value="TFIIS_cen_dom"/>
</dbReference>
<evidence type="ECO:0000256" key="4">
    <source>
        <dbReference type="ARBA" id="ARBA00022833"/>
    </source>
</evidence>
<comment type="similarity">
    <text evidence="8">Belongs to the TFS-II family.</text>
</comment>
<keyword evidence="8" id="KW-0238">DNA-binding</keyword>
<dbReference type="InterPro" id="IPR035441">
    <property type="entry name" value="TFIIS/LEDGF_dom_sf"/>
</dbReference>
<dbReference type="SMART" id="SM00509">
    <property type="entry name" value="TFS2N"/>
    <property type="match status" value="1"/>
</dbReference>
<dbReference type="InterPro" id="IPR035100">
    <property type="entry name" value="TF_IIS-typ"/>
</dbReference>
<evidence type="ECO:0000259" key="12">
    <source>
        <dbReference type="PROSITE" id="PS51321"/>
    </source>
</evidence>
<evidence type="ECO:0000256" key="3">
    <source>
        <dbReference type="ARBA" id="ARBA00022771"/>
    </source>
</evidence>
<organism evidence="13 14">
    <name type="scientific">Neolecta irregularis (strain DAH-3)</name>
    <dbReference type="NCBI Taxonomy" id="1198029"/>
    <lineage>
        <taxon>Eukaryota</taxon>
        <taxon>Fungi</taxon>
        <taxon>Dikarya</taxon>
        <taxon>Ascomycota</taxon>
        <taxon>Taphrinomycotina</taxon>
        <taxon>Neolectales</taxon>
        <taxon>Neolectaceae</taxon>
        <taxon>Neolecta</taxon>
    </lineage>
</organism>
<dbReference type="Gene3D" id="1.20.930.10">
    <property type="entry name" value="Conserved domain common to transcription factors TFIIS, elongin A, CRSP70"/>
    <property type="match status" value="1"/>
</dbReference>
<protein>
    <recommendedName>
        <fullName evidence="8">Transcription elongation factor</fullName>
    </recommendedName>
</protein>
<dbReference type="InterPro" id="IPR036575">
    <property type="entry name" value="TFIIS_cen_dom_sf"/>
</dbReference>
<dbReference type="GO" id="GO:0045899">
    <property type="term" value="P:positive regulation of RNA polymerase II transcription preinitiation complex assembly"/>
    <property type="evidence" value="ECO:0007669"/>
    <property type="project" value="EnsemblFungi"/>
</dbReference>
<evidence type="ECO:0000259" key="10">
    <source>
        <dbReference type="PROSITE" id="PS51133"/>
    </source>
</evidence>
<dbReference type="GO" id="GO:0003746">
    <property type="term" value="F:translation elongation factor activity"/>
    <property type="evidence" value="ECO:0007669"/>
    <property type="project" value="UniProtKB-KW"/>
</dbReference>
<dbReference type="SUPFAM" id="SSF47676">
    <property type="entry name" value="Conserved domain common to transcription factors TFIIS, elongin A, CRSP70"/>
    <property type="match status" value="1"/>
</dbReference>
<keyword evidence="13" id="KW-0648">Protein biosynthesis</keyword>
<evidence type="ECO:0000256" key="9">
    <source>
        <dbReference type="SAM" id="MobiDB-lite"/>
    </source>
</evidence>
<evidence type="ECO:0000259" key="11">
    <source>
        <dbReference type="PROSITE" id="PS51319"/>
    </source>
</evidence>
<feature type="compositionally biased region" description="Low complexity" evidence="9">
    <location>
        <begin position="116"/>
        <end position="131"/>
    </location>
</feature>
<dbReference type="SMART" id="SM00440">
    <property type="entry name" value="ZnF_C2C2"/>
    <property type="match status" value="1"/>
</dbReference>
<dbReference type="PIRSF" id="PIRSF006704">
    <property type="entry name" value="TF_IIS"/>
    <property type="match status" value="1"/>
</dbReference>
<evidence type="ECO:0000256" key="6">
    <source>
        <dbReference type="PROSITE-ProRule" id="PRU00472"/>
    </source>
</evidence>
<dbReference type="OMA" id="RFVVMTH"/>
<keyword evidence="8" id="KW-0805">Transcription regulation</keyword>
<dbReference type="GO" id="GO:0005737">
    <property type="term" value="C:cytoplasm"/>
    <property type="evidence" value="ECO:0007669"/>
    <property type="project" value="EnsemblFungi"/>
</dbReference>
<dbReference type="InterPro" id="IPR003617">
    <property type="entry name" value="TFIIS/CRSP70_N_sub"/>
</dbReference>
<dbReference type="FunFam" id="1.10.472.30:FF:000003">
    <property type="entry name" value="Transcription elongation factor S-II"/>
    <property type="match status" value="1"/>
</dbReference>
<evidence type="ECO:0000313" key="13">
    <source>
        <dbReference type="EMBL" id="OLL22965.1"/>
    </source>
</evidence>
<dbReference type="Proteomes" id="UP000186594">
    <property type="component" value="Unassembled WGS sequence"/>
</dbReference>
<dbReference type="PANTHER" id="PTHR11477">
    <property type="entry name" value="TRANSCRIPTION FACTOR S-II ZINC FINGER DOMAIN-CONTAINING PROTEIN"/>
    <property type="match status" value="1"/>
</dbReference>
<dbReference type="GO" id="GO:0031564">
    <property type="term" value="P:transcription antitermination"/>
    <property type="evidence" value="ECO:0007669"/>
    <property type="project" value="EnsemblFungi"/>
</dbReference>
<proteinExistence type="inferred from homology"/>
<comment type="caution">
    <text evidence="13">The sequence shown here is derived from an EMBL/GenBank/DDBJ whole genome shotgun (WGS) entry which is preliminary data.</text>
</comment>
<dbReference type="Gene3D" id="2.20.25.10">
    <property type="match status" value="1"/>
</dbReference>
<dbReference type="GO" id="GO:0005634">
    <property type="term" value="C:nucleus"/>
    <property type="evidence" value="ECO:0007669"/>
    <property type="project" value="UniProtKB-SubCell"/>
</dbReference>
<dbReference type="GO" id="GO:0006362">
    <property type="term" value="P:transcription elongation by RNA polymerase I"/>
    <property type="evidence" value="ECO:0007669"/>
    <property type="project" value="EnsemblFungi"/>
</dbReference>
<dbReference type="GO" id="GO:0031440">
    <property type="term" value="P:regulation of mRNA 3'-end processing"/>
    <property type="evidence" value="ECO:0007669"/>
    <property type="project" value="EnsemblFungi"/>
</dbReference>
<gene>
    <name evidence="13" type="ORF">NEOLI_004082</name>
</gene>
<keyword evidence="13" id="KW-0251">Elongation factor</keyword>
<dbReference type="SMART" id="SM00510">
    <property type="entry name" value="TFS2M"/>
    <property type="match status" value="1"/>
</dbReference>
<dbReference type="GO" id="GO:0042797">
    <property type="term" value="P:tRNA transcription by RNA polymerase III"/>
    <property type="evidence" value="ECO:0007669"/>
    <property type="project" value="EnsemblFungi"/>
</dbReference>
<comment type="function">
    <text evidence="8">Necessary for efficient RNA polymerase II transcription elongation past template-encoded arresting sites.</text>
</comment>
<dbReference type="PROSITE" id="PS51319">
    <property type="entry name" value="TFIIS_N"/>
    <property type="match status" value="1"/>
</dbReference>
<feature type="domain" description="TFIIS N-terminal" evidence="11">
    <location>
        <begin position="1"/>
        <end position="84"/>
    </location>
</feature>
<evidence type="ECO:0000313" key="14">
    <source>
        <dbReference type="Proteomes" id="UP000186594"/>
    </source>
</evidence>
<evidence type="ECO:0000256" key="2">
    <source>
        <dbReference type="ARBA" id="ARBA00022723"/>
    </source>
</evidence>
<comment type="subcellular location">
    <subcellularLocation>
        <location evidence="1 7 8">Nucleus</location>
    </subcellularLocation>
</comment>
<dbReference type="GO" id="GO:0000977">
    <property type="term" value="F:RNA polymerase II transcription regulatory region sequence-specific DNA binding"/>
    <property type="evidence" value="ECO:0007669"/>
    <property type="project" value="EnsemblFungi"/>
</dbReference>
<dbReference type="GO" id="GO:0032968">
    <property type="term" value="P:positive regulation of transcription elongation by RNA polymerase II"/>
    <property type="evidence" value="ECO:0007669"/>
    <property type="project" value="EnsemblFungi"/>
</dbReference>
<dbReference type="PROSITE" id="PS51133">
    <property type="entry name" value="ZF_TFIIS_2"/>
    <property type="match status" value="1"/>
</dbReference>
<dbReference type="Pfam" id="PF07500">
    <property type="entry name" value="TFIIS_M"/>
    <property type="match status" value="1"/>
</dbReference>
<feature type="region of interest" description="Disordered" evidence="9">
    <location>
        <begin position="81"/>
        <end position="138"/>
    </location>
</feature>
<dbReference type="GO" id="GO:0001193">
    <property type="term" value="P:maintenance of transcriptional fidelity during transcription elongation by RNA polymerase II"/>
    <property type="evidence" value="ECO:0007669"/>
    <property type="project" value="EnsemblFungi"/>
</dbReference>
<dbReference type="OrthoDB" id="44867at2759"/>
<dbReference type="NCBIfam" id="TIGR01385">
    <property type="entry name" value="TFSII"/>
    <property type="match status" value="1"/>
</dbReference>
<dbReference type="AlphaFoldDB" id="A0A1U7LJY0"/>
<keyword evidence="14" id="KW-1185">Reference proteome</keyword>
<keyword evidence="8" id="KW-0804">Transcription</keyword>
<keyword evidence="2 8" id="KW-0479">Metal-binding</keyword>
<dbReference type="InterPro" id="IPR006289">
    <property type="entry name" value="TFSII"/>
</dbReference>
<dbReference type="CDD" id="cd13749">
    <property type="entry name" value="Zn-ribbon_TFIIS"/>
    <property type="match status" value="1"/>
</dbReference>
<keyword evidence="5 7" id="KW-0539">Nucleus</keyword>
<dbReference type="Pfam" id="PF01096">
    <property type="entry name" value="Zn_ribbon_TFIIS"/>
    <property type="match status" value="1"/>
</dbReference>
<dbReference type="SUPFAM" id="SSF46942">
    <property type="entry name" value="Elongation factor TFIIS domain 2"/>
    <property type="match status" value="1"/>
</dbReference>
<name>A0A1U7LJY0_NEOID</name>
<evidence type="ECO:0000256" key="7">
    <source>
        <dbReference type="PROSITE-ProRule" id="PRU00649"/>
    </source>
</evidence>
<dbReference type="PROSITE" id="PS51321">
    <property type="entry name" value="TFIIS_CENTRAL"/>
    <property type="match status" value="1"/>
</dbReference>
<evidence type="ECO:0000256" key="1">
    <source>
        <dbReference type="ARBA" id="ARBA00004123"/>
    </source>
</evidence>
<evidence type="ECO:0000256" key="5">
    <source>
        <dbReference type="ARBA" id="ARBA00023242"/>
    </source>
</evidence>
<keyword evidence="3 6" id="KW-0863">Zinc-finger</keyword>
<accession>A0A1U7LJY0</accession>
<keyword evidence="4 8" id="KW-0862">Zinc</keyword>
<dbReference type="InterPro" id="IPR001222">
    <property type="entry name" value="Znf_TFIIS"/>
</dbReference>
<feature type="domain" description="TFIIS central" evidence="12">
    <location>
        <begin position="151"/>
        <end position="266"/>
    </location>
</feature>
<dbReference type="Pfam" id="PF08711">
    <property type="entry name" value="Med26"/>
    <property type="match status" value="1"/>
</dbReference>
<dbReference type="PANTHER" id="PTHR11477:SF0">
    <property type="entry name" value="IP08861P-RELATED"/>
    <property type="match status" value="1"/>
</dbReference>
<dbReference type="GO" id="GO:0001139">
    <property type="term" value="F:RNA polymerase II complex recruiting activity"/>
    <property type="evidence" value="ECO:0007669"/>
    <property type="project" value="EnsemblFungi"/>
</dbReference>
<reference evidence="13 14" key="1">
    <citation type="submission" date="2016-04" db="EMBL/GenBank/DDBJ databases">
        <title>Evolutionary innovation and constraint leading to complex multicellularity in the Ascomycota.</title>
        <authorList>
            <person name="Cisse O."/>
            <person name="Nguyen A."/>
            <person name="Hewitt D.A."/>
            <person name="Jedd G."/>
            <person name="Stajich J.E."/>
        </authorList>
    </citation>
    <scope>NUCLEOTIDE SEQUENCE [LARGE SCALE GENOMIC DNA]</scope>
    <source>
        <strain evidence="13 14">DAH-3</strain>
    </source>
</reference>
<feature type="domain" description="TFIIS-type" evidence="10">
    <location>
        <begin position="269"/>
        <end position="312"/>
    </location>
</feature>
<dbReference type="Gene3D" id="1.10.472.30">
    <property type="entry name" value="Transcription elongation factor S-II, central domain"/>
    <property type="match status" value="1"/>
</dbReference>
<dbReference type="EMBL" id="LXFE01002501">
    <property type="protein sequence ID" value="OLL22965.1"/>
    <property type="molecule type" value="Genomic_DNA"/>
</dbReference>
<dbReference type="STRING" id="1198029.A0A1U7LJY0"/>
<feature type="compositionally biased region" description="Polar residues" evidence="9">
    <location>
        <begin position="94"/>
        <end position="115"/>
    </location>
</feature>
<sequence>MDIAEIKEAQKALDHAVQANSPIHFKKVLELLEKLRVGVVATASLLRETKLGISVGKLRTHAEKEVQELAKSLVKKWKNDVSASKGGPAFVHTPGTTPSNTISSTKPTVSTSNCVSTKPCSNSSTSNPNTSSKERDAKGDRIDCQLTKDKTRDQCILLVYNALSSDSFSPSDQILKRARTIEETVLKNLKNQVDGEYRKKMRSLYLNLKDKKNPSLRHAVVSGEISASRLTTMTPAEMASEERKEANKKLEEANMFNTLGAKEDKAVTDMFLCGKCKHRKVSYYQLQTRSADEPMTTFCECVHCGGSSAKYTALLSFLFFLKV</sequence>
<evidence type="ECO:0000256" key="8">
    <source>
        <dbReference type="RuleBase" id="RU368078"/>
    </source>
</evidence>
<dbReference type="SUPFAM" id="SSF57783">
    <property type="entry name" value="Zinc beta-ribbon"/>
    <property type="match status" value="1"/>
</dbReference>
<dbReference type="InterPro" id="IPR017923">
    <property type="entry name" value="TFIIS_N"/>
</dbReference>